<keyword evidence="2" id="KW-1003">Cell membrane</keyword>
<evidence type="ECO:0000259" key="7">
    <source>
        <dbReference type="Pfam" id="PF00482"/>
    </source>
</evidence>
<dbReference type="RefSeq" id="WP_160853715.1">
    <property type="nucleotide sequence ID" value="NZ_WUWG01000003.1"/>
</dbReference>
<evidence type="ECO:0000259" key="8">
    <source>
        <dbReference type="Pfam" id="PF19360"/>
    </source>
</evidence>
<evidence type="ECO:0000256" key="1">
    <source>
        <dbReference type="ARBA" id="ARBA00004651"/>
    </source>
</evidence>
<dbReference type="PANTHER" id="PTHR35007">
    <property type="entry name" value="INTEGRAL MEMBRANE PROTEIN-RELATED"/>
    <property type="match status" value="1"/>
</dbReference>
<feature type="transmembrane region" description="Helical" evidence="6">
    <location>
        <begin position="6"/>
        <end position="26"/>
    </location>
</feature>
<keyword evidence="10" id="KW-1185">Reference proteome</keyword>
<sequence>MSFEPLIYALIFVAVLFMVEGVYLLIFGKSVRLQSRVNRRLALLEQGEDPEEVLETLRREREQHRESRSLPVLSVLAEKAAQANIAFSPTGLLIMMVLVGVVSFIGLTLFTSAGMAIRIGVSVVMGYFAIFTWLNNKAKKRMGLFEEQLPDAVELMVRSLRVGHPVSSAINIVAQEMPDPLGTEFGIIADESTYGMSVMESLDKMAQRIDVQDVKFLSVAVSIQSQSGGNLAEILDGLAKVIRARFKLFRRVQAITAEARWSGWFLSVFPIAALILINVMQPGYYDDVQGSPFFVPAAVVVAIFLVVNIIFMKMMVDIKV</sequence>
<evidence type="ECO:0000256" key="4">
    <source>
        <dbReference type="ARBA" id="ARBA00022989"/>
    </source>
</evidence>
<keyword evidence="5 6" id="KW-0472">Membrane</keyword>
<comment type="subcellular location">
    <subcellularLocation>
        <location evidence="1">Cell membrane</location>
        <topology evidence="1">Multi-pass membrane protein</topology>
    </subcellularLocation>
</comment>
<feature type="domain" description="Type II secretion system protein GspF" evidence="7">
    <location>
        <begin position="153"/>
        <end position="276"/>
    </location>
</feature>
<feature type="domain" description="Type II secretion system protein TadB-like N-terminal" evidence="8">
    <location>
        <begin position="1"/>
        <end position="141"/>
    </location>
</feature>
<keyword evidence="3 6" id="KW-0812">Transmembrane</keyword>
<dbReference type="InterPro" id="IPR018076">
    <property type="entry name" value="T2SS_GspF_dom"/>
</dbReference>
<name>A0A6B0TWF7_9RHOB</name>
<dbReference type="InterPro" id="IPR042094">
    <property type="entry name" value="T2SS_GspF_sf"/>
</dbReference>
<comment type="caution">
    <text evidence="9">The sequence shown here is derived from an EMBL/GenBank/DDBJ whole genome shotgun (WGS) entry which is preliminary data.</text>
</comment>
<feature type="transmembrane region" description="Helical" evidence="6">
    <location>
        <begin position="261"/>
        <end position="281"/>
    </location>
</feature>
<evidence type="ECO:0000256" key="3">
    <source>
        <dbReference type="ARBA" id="ARBA00022692"/>
    </source>
</evidence>
<dbReference type="Pfam" id="PF00482">
    <property type="entry name" value="T2SSF"/>
    <property type="match status" value="1"/>
</dbReference>
<dbReference type="GO" id="GO:0005886">
    <property type="term" value="C:plasma membrane"/>
    <property type="evidence" value="ECO:0007669"/>
    <property type="project" value="UniProtKB-SubCell"/>
</dbReference>
<evidence type="ECO:0000313" key="9">
    <source>
        <dbReference type="EMBL" id="MXU65333.1"/>
    </source>
</evidence>
<dbReference type="InterPro" id="IPR045824">
    <property type="entry name" value="T2SS_TadB-like_N"/>
</dbReference>
<proteinExistence type="predicted"/>
<feature type="transmembrane region" description="Helical" evidence="6">
    <location>
        <begin position="293"/>
        <end position="311"/>
    </location>
</feature>
<organism evidence="9 10">
    <name type="scientific">Oceanomicrobium pacificus</name>
    <dbReference type="NCBI Taxonomy" id="2692916"/>
    <lineage>
        <taxon>Bacteria</taxon>
        <taxon>Pseudomonadati</taxon>
        <taxon>Pseudomonadota</taxon>
        <taxon>Alphaproteobacteria</taxon>
        <taxon>Rhodobacterales</taxon>
        <taxon>Paracoccaceae</taxon>
        <taxon>Oceanomicrobium</taxon>
    </lineage>
</organism>
<feature type="transmembrane region" description="Helical" evidence="6">
    <location>
        <begin position="92"/>
        <end position="110"/>
    </location>
</feature>
<feature type="transmembrane region" description="Helical" evidence="6">
    <location>
        <begin position="116"/>
        <end position="134"/>
    </location>
</feature>
<dbReference type="Gene3D" id="1.20.81.30">
    <property type="entry name" value="Type II secretion system (T2SS), domain F"/>
    <property type="match status" value="1"/>
</dbReference>
<accession>A0A6B0TWF7</accession>
<dbReference type="Proteomes" id="UP000436016">
    <property type="component" value="Unassembled WGS sequence"/>
</dbReference>
<dbReference type="AlphaFoldDB" id="A0A6B0TWF7"/>
<evidence type="ECO:0000313" key="10">
    <source>
        <dbReference type="Proteomes" id="UP000436016"/>
    </source>
</evidence>
<gene>
    <name evidence="9" type="ORF">GSH16_07720</name>
</gene>
<keyword evidence="4 6" id="KW-1133">Transmembrane helix</keyword>
<evidence type="ECO:0000256" key="5">
    <source>
        <dbReference type="ARBA" id="ARBA00023136"/>
    </source>
</evidence>
<evidence type="ECO:0000256" key="6">
    <source>
        <dbReference type="SAM" id="Phobius"/>
    </source>
</evidence>
<protein>
    <submittedName>
        <fullName evidence="9">Pilus assembly protein TadB</fullName>
    </submittedName>
</protein>
<dbReference type="EMBL" id="WUWG01000003">
    <property type="protein sequence ID" value="MXU65333.1"/>
    <property type="molecule type" value="Genomic_DNA"/>
</dbReference>
<evidence type="ECO:0000256" key="2">
    <source>
        <dbReference type="ARBA" id="ARBA00022475"/>
    </source>
</evidence>
<dbReference type="PANTHER" id="PTHR35007:SF1">
    <property type="entry name" value="PILUS ASSEMBLY PROTEIN"/>
    <property type="match status" value="1"/>
</dbReference>
<dbReference type="Pfam" id="PF19360">
    <property type="entry name" value="TadB_TadC_N"/>
    <property type="match status" value="1"/>
</dbReference>
<reference evidence="9 10" key="1">
    <citation type="submission" date="2019-12" db="EMBL/GenBank/DDBJ databases">
        <title>Strain KN286 was isolated from seawater, which was collected from Caroline Seamount in the tropical western Pacific.</title>
        <authorList>
            <person name="Wang Q."/>
        </authorList>
    </citation>
    <scope>NUCLEOTIDE SEQUENCE [LARGE SCALE GENOMIC DNA]</scope>
    <source>
        <strain evidence="9 10">KN286</strain>
    </source>
</reference>